<comment type="caution">
    <text evidence="4">The sequence shown here is derived from an EMBL/GenBank/DDBJ whole genome shotgun (WGS) entry which is preliminary data.</text>
</comment>
<feature type="domain" description="Telomere length regulation protein conserved" evidence="3">
    <location>
        <begin position="542"/>
        <end position="650"/>
    </location>
</feature>
<dbReference type="GO" id="GO:0051879">
    <property type="term" value="F:Hsp90 protein binding"/>
    <property type="evidence" value="ECO:0007669"/>
    <property type="project" value="TreeGrafter"/>
</dbReference>
<dbReference type="GO" id="GO:0005829">
    <property type="term" value="C:cytosol"/>
    <property type="evidence" value="ECO:0007669"/>
    <property type="project" value="TreeGrafter"/>
</dbReference>
<dbReference type="PANTHER" id="PTHR15830">
    <property type="entry name" value="TELOMERE LENGTH REGULATION PROTEIN TEL2 FAMILY MEMBER"/>
    <property type="match status" value="1"/>
</dbReference>
<name>A0A812ELW2_ACAPH</name>
<dbReference type="GO" id="GO:0051083">
    <property type="term" value="P:'de novo' cotranslational protein folding"/>
    <property type="evidence" value="ECO:0007669"/>
    <property type="project" value="TreeGrafter"/>
</dbReference>
<gene>
    <name evidence="4" type="ORF">SPHA_74876</name>
</gene>
<evidence type="ECO:0000256" key="1">
    <source>
        <dbReference type="ARBA" id="ARBA00006133"/>
    </source>
</evidence>
<feature type="region of interest" description="Disordered" evidence="2">
    <location>
        <begin position="488"/>
        <end position="520"/>
    </location>
</feature>
<dbReference type="PANTHER" id="PTHR15830:SF10">
    <property type="entry name" value="TELOMERE LENGTH REGULATION PROTEIN TEL2 HOMOLOG"/>
    <property type="match status" value="1"/>
</dbReference>
<dbReference type="Pfam" id="PF10193">
    <property type="entry name" value="Telomere_reg-2"/>
    <property type="match status" value="1"/>
</dbReference>
<accession>A0A812ELW2</accession>
<dbReference type="Gene3D" id="1.25.40.720">
    <property type="entry name" value="Telomere length regulation protein 2, C-terminal domain"/>
    <property type="match status" value="2"/>
</dbReference>
<dbReference type="FunFam" id="1.25.40.720:FF:000001">
    <property type="entry name" value="Telomere length regulation protein TEL2"/>
    <property type="match status" value="1"/>
</dbReference>
<dbReference type="InterPro" id="IPR016024">
    <property type="entry name" value="ARM-type_fold"/>
</dbReference>
<proteinExistence type="inferred from homology"/>
<dbReference type="EMBL" id="CAHIKZ030005441">
    <property type="protein sequence ID" value="CAE1325237.1"/>
    <property type="molecule type" value="Genomic_DNA"/>
</dbReference>
<reference evidence="4" key="1">
    <citation type="submission" date="2021-01" db="EMBL/GenBank/DDBJ databases">
        <authorList>
            <person name="Li R."/>
            <person name="Bekaert M."/>
        </authorList>
    </citation>
    <scope>NUCLEOTIDE SEQUENCE</scope>
    <source>
        <strain evidence="4">Farmed</strain>
    </source>
</reference>
<comment type="similarity">
    <text evidence="1">Belongs to the TEL2 family.</text>
</comment>
<dbReference type="AlphaFoldDB" id="A0A812ELW2"/>
<evidence type="ECO:0000313" key="4">
    <source>
        <dbReference type="EMBL" id="CAE1325237.1"/>
    </source>
</evidence>
<dbReference type="InterPro" id="IPR038528">
    <property type="entry name" value="TEL2_C_sf"/>
</dbReference>
<feature type="compositionally biased region" description="Basic and acidic residues" evidence="2">
    <location>
        <begin position="498"/>
        <end position="515"/>
    </location>
</feature>
<dbReference type="OrthoDB" id="10258062at2759"/>
<evidence type="ECO:0000259" key="3">
    <source>
        <dbReference type="Pfam" id="PF10193"/>
    </source>
</evidence>
<sequence>MSATDMNNVSVDTKIRNYLKEVRLSFDANEPALVHSALESVIILMGSPSEPPAKEDEFRKTSGNPSESGWSLVFQYFPTTADRRLAREHFLRDHYSKFADLLLDKLTLDWVDKLNKNKVQVSLLSIFLHGNHAGSFLVLLRRISTSSLGYQVNKCVSLLEQLLKEHRLVDIIWTECIVDNKKHRLEEQFHQELITAIVSLPSKTANKLKDQNSLQFYPVPYTTLLAQDLLRVLHKVHAYLRNSTDCSLQFVSQLFRNICYSGFADELWNEILPEFLKYVKTDFIWRRICKRLVVSGSDRGIESVLIPLLAKLPWYGLVEIFLGDAVIEVPKVKYLLCTKVLLHRFFEKNLLLQNILGYLASSPNRRSLFIQVFKTLINVWGDASALRHTSYEQHHYISRAIVISAGFITEKDDEKERKASVSSLMYGMQNHLQNIDSNIHILGMAVTELLVAKLDPNGPELNFTYEKTQQIKDLQKLIVPPLETSESDVPVQPLISQEDVKEEINQKPEENKSMDGELDSDDDEFEPYDMSNDKEISKVKAPKYIRDCMEGLINTEDTDRVEVCLTVAEDLIRSSPHGLQEIAVEFCRILLHLTNISSCTDFLESRFRALVAITALCPIQSATYLTEQIYARNYNIRQRLDILEVLGTAAMELAKPNAQKSKSGNETLSQTDVKVELIQPEKKVYNWQEIVQKRIESKTRRFAKGRTQPEPQATPNRFSSVAGYFFYPLLKNYDSKDSSVDILGEDPVILERLLYTLGIILHSAINTLAVKQMGQCLFDFLWGLRYHQESSVCQALLFGVSMVYLSVPSHILLGEMQQDTMEFKEWLQDIVEKNPHAECQKLAAQTLMILQNIVQKEFS</sequence>
<dbReference type="Proteomes" id="UP000597762">
    <property type="component" value="Unassembled WGS sequence"/>
</dbReference>
<keyword evidence="5" id="KW-1185">Reference proteome</keyword>
<dbReference type="SUPFAM" id="SSF48371">
    <property type="entry name" value="ARM repeat"/>
    <property type="match status" value="1"/>
</dbReference>
<evidence type="ECO:0000313" key="5">
    <source>
        <dbReference type="Proteomes" id="UP000597762"/>
    </source>
</evidence>
<dbReference type="InterPro" id="IPR051970">
    <property type="entry name" value="TEL2_Regulation"/>
</dbReference>
<evidence type="ECO:0000256" key="2">
    <source>
        <dbReference type="SAM" id="MobiDB-lite"/>
    </source>
</evidence>
<dbReference type="GO" id="GO:0042162">
    <property type="term" value="F:telomeric DNA binding"/>
    <property type="evidence" value="ECO:0007669"/>
    <property type="project" value="TreeGrafter"/>
</dbReference>
<protein>
    <submittedName>
        <fullName evidence="4">TELO2</fullName>
    </submittedName>
</protein>
<organism evidence="4 5">
    <name type="scientific">Acanthosepion pharaonis</name>
    <name type="common">Pharaoh cuttlefish</name>
    <name type="synonym">Sepia pharaonis</name>
    <dbReference type="NCBI Taxonomy" id="158019"/>
    <lineage>
        <taxon>Eukaryota</taxon>
        <taxon>Metazoa</taxon>
        <taxon>Spiralia</taxon>
        <taxon>Lophotrochozoa</taxon>
        <taxon>Mollusca</taxon>
        <taxon>Cephalopoda</taxon>
        <taxon>Coleoidea</taxon>
        <taxon>Decapodiformes</taxon>
        <taxon>Sepiida</taxon>
        <taxon>Sepiina</taxon>
        <taxon>Sepiidae</taxon>
        <taxon>Acanthosepion</taxon>
    </lineage>
</organism>
<dbReference type="InterPro" id="IPR019337">
    <property type="entry name" value="Telomere_length_regulation_dom"/>
</dbReference>